<comment type="caution">
    <text evidence="2">The sequence shown here is derived from an EMBL/GenBank/DDBJ whole genome shotgun (WGS) entry which is preliminary data.</text>
</comment>
<feature type="domain" description="Putative heavy-metal chelation" evidence="1">
    <location>
        <begin position="154"/>
        <end position="244"/>
    </location>
</feature>
<evidence type="ECO:0000313" key="3">
    <source>
        <dbReference type="Proteomes" id="UP000233256"/>
    </source>
</evidence>
<dbReference type="InterPro" id="IPR007161">
    <property type="entry name" value="DUF364"/>
</dbReference>
<organism evidence="2 3">
    <name type="scientific">Candidatus Wallbacteria bacterium HGW-Wallbacteria-1</name>
    <dbReference type="NCBI Taxonomy" id="2013854"/>
    <lineage>
        <taxon>Bacteria</taxon>
        <taxon>Candidatus Walliibacteriota</taxon>
    </lineage>
</organism>
<dbReference type="SUPFAM" id="SSF159713">
    <property type="entry name" value="Dhaf3308-like"/>
    <property type="match status" value="1"/>
</dbReference>
<gene>
    <name evidence="2" type="ORF">CVV64_15835</name>
</gene>
<dbReference type="Gene3D" id="3.40.50.11590">
    <property type="match status" value="1"/>
</dbReference>
<dbReference type="AlphaFoldDB" id="A0A2N1PL74"/>
<evidence type="ECO:0000259" key="1">
    <source>
        <dbReference type="Pfam" id="PF04016"/>
    </source>
</evidence>
<name>A0A2N1PL74_9BACT</name>
<sequence>MINLALENLREKFIETISTMNLPDFQVTVRARPLTSQEAIGNPEHHDYPIQKGKERLMEAIYGNGKGVAFTDMFGDFDGTLSEILSMDLSNNFRRAILTSTMNAVLNHQGLIDKTSHCKDTGPGKCGLQVAEWVKTFILNSSNEKLKASLETGGLKILLVGMQPRLLEGLSSEFDVRITDMDRENIGKVINGVEVMDAGRTDECLQWCDMIMATGTTLVNDSADQFIRSGKPLVLYGVTCAAAAWMHDLPRYCPEGF</sequence>
<dbReference type="Proteomes" id="UP000233256">
    <property type="component" value="Unassembled WGS sequence"/>
</dbReference>
<protein>
    <recommendedName>
        <fullName evidence="1">Putative heavy-metal chelation domain-containing protein</fullName>
    </recommendedName>
</protein>
<proteinExistence type="predicted"/>
<accession>A0A2N1PL74</accession>
<evidence type="ECO:0000313" key="2">
    <source>
        <dbReference type="EMBL" id="PKK89097.1"/>
    </source>
</evidence>
<reference evidence="2 3" key="1">
    <citation type="journal article" date="2017" name="ISME J.">
        <title>Potential for microbial H2 and metal transformations associated with novel bacteria and archaea in deep terrestrial subsurface sediments.</title>
        <authorList>
            <person name="Hernsdorf A.W."/>
            <person name="Amano Y."/>
            <person name="Miyakawa K."/>
            <person name="Ise K."/>
            <person name="Suzuki Y."/>
            <person name="Anantharaman K."/>
            <person name="Probst A."/>
            <person name="Burstein D."/>
            <person name="Thomas B.C."/>
            <person name="Banfield J.F."/>
        </authorList>
    </citation>
    <scope>NUCLEOTIDE SEQUENCE [LARGE SCALE GENOMIC DNA]</scope>
    <source>
        <strain evidence="2">HGW-Wallbacteria-1</strain>
    </source>
</reference>
<dbReference type="Pfam" id="PF04016">
    <property type="entry name" value="DUF364"/>
    <property type="match status" value="1"/>
</dbReference>
<dbReference type="EMBL" id="PGXC01000025">
    <property type="protein sequence ID" value="PKK89097.1"/>
    <property type="molecule type" value="Genomic_DNA"/>
</dbReference>